<dbReference type="RefSeq" id="WP_244518934.1">
    <property type="nucleotide sequence ID" value="NZ_FNQY01000018.1"/>
</dbReference>
<dbReference type="InterPro" id="IPR036102">
    <property type="entry name" value="OsmC/Ohrsf"/>
</dbReference>
<evidence type="ECO:0000313" key="3">
    <source>
        <dbReference type="EMBL" id="SEA42833.1"/>
    </source>
</evidence>
<dbReference type="EMBL" id="FNQY01000018">
    <property type="protein sequence ID" value="SEA42833.1"/>
    <property type="molecule type" value="Genomic_DNA"/>
</dbReference>
<name>A0A1H4B3S5_9BACT</name>
<dbReference type="InterPro" id="IPR019953">
    <property type="entry name" value="OHR"/>
</dbReference>
<dbReference type="PANTHER" id="PTHR33797">
    <property type="entry name" value="ORGANIC HYDROPEROXIDE RESISTANCE PROTEIN-LIKE"/>
    <property type="match status" value="1"/>
</dbReference>
<dbReference type="AlphaFoldDB" id="A0A1H4B3S5"/>
<dbReference type="InterPro" id="IPR003718">
    <property type="entry name" value="OsmC/Ohr_fam"/>
</dbReference>
<proteinExistence type="inferred from homology"/>
<evidence type="ECO:0000256" key="1">
    <source>
        <dbReference type="ARBA" id="ARBA00007378"/>
    </source>
</evidence>
<feature type="region of interest" description="Disordered" evidence="2">
    <location>
        <begin position="39"/>
        <end position="68"/>
    </location>
</feature>
<gene>
    <name evidence="3" type="ORF">SAMN05192529_11831</name>
</gene>
<reference evidence="3 4" key="1">
    <citation type="submission" date="2016-10" db="EMBL/GenBank/DDBJ databases">
        <authorList>
            <person name="de Groot N.N."/>
        </authorList>
    </citation>
    <scope>NUCLEOTIDE SEQUENCE [LARGE SCALE GENOMIC DNA]</scope>
    <source>
        <strain evidence="3 4">Vu-144</strain>
    </source>
</reference>
<dbReference type="Proteomes" id="UP000199041">
    <property type="component" value="Unassembled WGS sequence"/>
</dbReference>
<dbReference type="Gene3D" id="3.30.300.20">
    <property type="match status" value="1"/>
</dbReference>
<comment type="similarity">
    <text evidence="1">Belongs to the OsmC/Ohr family.</text>
</comment>
<dbReference type="Gene3D" id="2.20.25.10">
    <property type="match status" value="1"/>
</dbReference>
<protein>
    <submittedName>
        <fullName evidence="3">Peroxiredoxin, Ohr subfamily</fullName>
    </submittedName>
</protein>
<evidence type="ECO:0000256" key="2">
    <source>
        <dbReference type="SAM" id="MobiDB-lite"/>
    </source>
</evidence>
<organism evidence="3 4">
    <name type="scientific">Arachidicoccus rhizosphaerae</name>
    <dbReference type="NCBI Taxonomy" id="551991"/>
    <lineage>
        <taxon>Bacteria</taxon>
        <taxon>Pseudomonadati</taxon>
        <taxon>Bacteroidota</taxon>
        <taxon>Chitinophagia</taxon>
        <taxon>Chitinophagales</taxon>
        <taxon>Chitinophagaceae</taxon>
        <taxon>Arachidicoccus</taxon>
    </lineage>
</organism>
<dbReference type="SUPFAM" id="SSF82784">
    <property type="entry name" value="OsmC-like"/>
    <property type="match status" value="1"/>
</dbReference>
<dbReference type="GO" id="GO:0006979">
    <property type="term" value="P:response to oxidative stress"/>
    <property type="evidence" value="ECO:0007669"/>
    <property type="project" value="InterPro"/>
</dbReference>
<dbReference type="Pfam" id="PF02566">
    <property type="entry name" value="OsmC"/>
    <property type="match status" value="1"/>
</dbReference>
<sequence>MESQHQMKTPITHGAPVITSQVNDLQKVWYTGRVSVTGGRDGRARSSDGQLDLGLSQPGSKKPGSNPEQLLAAGWSACFTSAMQLNAPALGVALPEGTRVEAEVDLATGTGGYFISARLQVILPGLDDTLAAELVKTAHGSCPYSKATKGNINVDIRVVV</sequence>
<evidence type="ECO:0000313" key="4">
    <source>
        <dbReference type="Proteomes" id="UP000199041"/>
    </source>
</evidence>
<dbReference type="PANTHER" id="PTHR33797:SF2">
    <property type="entry name" value="ORGANIC HYDROPEROXIDE RESISTANCE PROTEIN-LIKE"/>
    <property type="match status" value="1"/>
</dbReference>
<keyword evidence="4" id="KW-1185">Reference proteome</keyword>
<dbReference type="STRING" id="551991.SAMN05192529_11831"/>
<dbReference type="InterPro" id="IPR015946">
    <property type="entry name" value="KH_dom-like_a/b"/>
</dbReference>
<dbReference type="NCBIfam" id="TIGR03561">
    <property type="entry name" value="organ_hyd_perox"/>
    <property type="match status" value="1"/>
</dbReference>
<accession>A0A1H4B3S5</accession>